<keyword evidence="2" id="KW-1185">Reference proteome</keyword>
<protein>
    <submittedName>
        <fullName evidence="1">Uncharacterized protein</fullName>
    </submittedName>
</protein>
<sequence length="71" mass="8338">MQLKIRARHSSQDWTSIRLSMTRGVESSMKVFSEDFRRSQYYSTMGRTTATSGPSMWGIGYFKMRFIQVED</sequence>
<dbReference type="Proteomes" id="UP000246464">
    <property type="component" value="Chromosome 19"/>
</dbReference>
<gene>
    <name evidence="1" type="ORF">SMAX5B_020959</name>
</gene>
<name>A0A2U9CQM5_SCOMX</name>
<organism evidence="1 2">
    <name type="scientific">Scophthalmus maximus</name>
    <name type="common">Turbot</name>
    <name type="synonym">Psetta maxima</name>
    <dbReference type="NCBI Taxonomy" id="52904"/>
    <lineage>
        <taxon>Eukaryota</taxon>
        <taxon>Metazoa</taxon>
        <taxon>Chordata</taxon>
        <taxon>Craniata</taxon>
        <taxon>Vertebrata</taxon>
        <taxon>Euteleostomi</taxon>
        <taxon>Actinopterygii</taxon>
        <taxon>Neopterygii</taxon>
        <taxon>Teleostei</taxon>
        <taxon>Neoteleostei</taxon>
        <taxon>Acanthomorphata</taxon>
        <taxon>Carangaria</taxon>
        <taxon>Pleuronectiformes</taxon>
        <taxon>Pleuronectoidei</taxon>
        <taxon>Scophthalmidae</taxon>
        <taxon>Scophthalmus</taxon>
    </lineage>
</organism>
<dbReference type="EMBL" id="CP026261">
    <property type="protein sequence ID" value="AWP18898.1"/>
    <property type="molecule type" value="Genomic_DNA"/>
</dbReference>
<accession>A0A2U9CQM5</accession>
<dbReference type="AlphaFoldDB" id="A0A2U9CQM5"/>
<reference evidence="1 2" key="1">
    <citation type="submission" date="2017-12" db="EMBL/GenBank/DDBJ databases">
        <title>Integrating genomic resources of turbot (Scophthalmus maximus) in depth evaluation of genetic and physical mapping variation across individuals.</title>
        <authorList>
            <person name="Martinez P."/>
        </authorList>
    </citation>
    <scope>NUCLEOTIDE SEQUENCE [LARGE SCALE GENOMIC DNA]</scope>
</reference>
<evidence type="ECO:0000313" key="1">
    <source>
        <dbReference type="EMBL" id="AWP18898.1"/>
    </source>
</evidence>
<proteinExistence type="predicted"/>
<evidence type="ECO:0000313" key="2">
    <source>
        <dbReference type="Proteomes" id="UP000246464"/>
    </source>
</evidence>